<dbReference type="InterPro" id="IPR036412">
    <property type="entry name" value="HAD-like_sf"/>
</dbReference>
<dbReference type="InterPro" id="IPR023198">
    <property type="entry name" value="PGP-like_dom2"/>
</dbReference>
<dbReference type="Gene3D" id="1.10.150.240">
    <property type="entry name" value="Putative phosphatase, domain 2"/>
    <property type="match status" value="1"/>
</dbReference>
<accession>A0ABV6MN21</accession>
<dbReference type="SFLD" id="SFLDG01129">
    <property type="entry name" value="C1.5:_HAD__Beta-PGM__Phosphata"/>
    <property type="match status" value="1"/>
</dbReference>
<gene>
    <name evidence="1" type="ORF">ACFFH7_07235</name>
</gene>
<dbReference type="PANTHER" id="PTHR43434:SF16">
    <property type="entry name" value="BLL8046 PROTEIN"/>
    <property type="match status" value="1"/>
</dbReference>
<proteinExistence type="predicted"/>
<comment type="caution">
    <text evidence="1">The sequence shown here is derived from an EMBL/GenBank/DDBJ whole genome shotgun (WGS) entry which is preliminary data.</text>
</comment>
<dbReference type="Proteomes" id="UP001589810">
    <property type="component" value="Unassembled WGS sequence"/>
</dbReference>
<dbReference type="Pfam" id="PF00702">
    <property type="entry name" value="Hydrolase"/>
    <property type="match status" value="1"/>
</dbReference>
<dbReference type="Gene3D" id="3.40.50.1000">
    <property type="entry name" value="HAD superfamily/HAD-like"/>
    <property type="match status" value="1"/>
</dbReference>
<evidence type="ECO:0000313" key="1">
    <source>
        <dbReference type="EMBL" id="MFC0541271.1"/>
    </source>
</evidence>
<dbReference type="EMBL" id="JBHLUD010000002">
    <property type="protein sequence ID" value="MFC0541271.1"/>
    <property type="molecule type" value="Genomic_DNA"/>
</dbReference>
<name>A0ABV6MN21_9PSEU</name>
<dbReference type="PANTHER" id="PTHR43434">
    <property type="entry name" value="PHOSPHOGLYCOLATE PHOSPHATASE"/>
    <property type="match status" value="1"/>
</dbReference>
<evidence type="ECO:0000313" key="2">
    <source>
        <dbReference type="Proteomes" id="UP001589810"/>
    </source>
</evidence>
<keyword evidence="1" id="KW-0378">Hydrolase</keyword>
<keyword evidence="2" id="KW-1185">Reference proteome</keyword>
<reference evidence="1 2" key="1">
    <citation type="submission" date="2024-09" db="EMBL/GenBank/DDBJ databases">
        <authorList>
            <person name="Sun Q."/>
            <person name="Mori K."/>
        </authorList>
    </citation>
    <scope>NUCLEOTIDE SEQUENCE [LARGE SCALE GENOMIC DNA]</scope>
    <source>
        <strain evidence="1 2">TBRC 1432</strain>
    </source>
</reference>
<dbReference type="InterPro" id="IPR023214">
    <property type="entry name" value="HAD_sf"/>
</dbReference>
<dbReference type="SFLD" id="SFLDS00003">
    <property type="entry name" value="Haloacid_Dehalogenase"/>
    <property type="match status" value="1"/>
</dbReference>
<protein>
    <submittedName>
        <fullName evidence="1">HAD family hydrolase</fullName>
        <ecNumber evidence="1">3.-.-.-</ecNumber>
    </submittedName>
</protein>
<dbReference type="SUPFAM" id="SSF56784">
    <property type="entry name" value="HAD-like"/>
    <property type="match status" value="1"/>
</dbReference>
<dbReference type="RefSeq" id="WP_273942743.1">
    <property type="nucleotide sequence ID" value="NZ_CP097263.1"/>
</dbReference>
<dbReference type="EC" id="3.-.-.-" evidence="1"/>
<dbReference type="GO" id="GO:0016787">
    <property type="term" value="F:hydrolase activity"/>
    <property type="evidence" value="ECO:0007669"/>
    <property type="project" value="UniProtKB-KW"/>
</dbReference>
<dbReference type="InterPro" id="IPR050155">
    <property type="entry name" value="HAD-like_hydrolase_sf"/>
</dbReference>
<sequence>MDTVVLADVDGTLVDSNYHHALAWSRAFRDCGVTVPIWRIHRAIGMGGDQLVEAVAGDRVELLHGDDVRAAWAEQVKPLLPEIAPLSGARDLLLEVKRLGCGLVLASSGQPEHVDHYLDLLGARNLVDGWTTSEDVDKTKPAPDLLGVALHKVPAERALAIGDSVWDCEAAGKLGIPTVGLRTGGFGEAELREAGAVRVYEDPSALRAALRDVLELV</sequence>
<organism evidence="1 2">
    <name type="scientific">Kutzneria chonburiensis</name>
    <dbReference type="NCBI Taxonomy" id="1483604"/>
    <lineage>
        <taxon>Bacteria</taxon>
        <taxon>Bacillati</taxon>
        <taxon>Actinomycetota</taxon>
        <taxon>Actinomycetes</taxon>
        <taxon>Pseudonocardiales</taxon>
        <taxon>Pseudonocardiaceae</taxon>
        <taxon>Kutzneria</taxon>
    </lineage>
</organism>